<sequence>MGPGGPPASPLMAPPSPPLMACVAISSPATCFQSWTQKSKRLKSPDPKECHDPLLNFQPVLRPRPRLLKSPPVRKDPATLWRVFVGLMPLILCKGSQKKPGSSFNTPAGHLRSYIICLTRSGSRTAGPSGDTRSAHRRLRGSCREPRSPRRRAADGCRVTPGLGGTYGAGSGRGQTYPNRSWERTPASNLVSAQLPASWSSTREPLCVCPRATRPAEGERTDAPCSMSLPSQAQAGRRAGETRGWGAGHRADQLPQSPTTPQEAPSHPRTGATPCQQWHPASSSPPTSCWPQSSPQQGRSPLDWPRTLQRLGGWGLCVLGLVPGAWAS</sequence>
<evidence type="ECO:0000313" key="3">
    <source>
        <dbReference type="RefSeq" id="XP_033693333.1"/>
    </source>
</evidence>
<proteinExistence type="predicted"/>
<dbReference type="GO" id="GO:0003677">
    <property type="term" value="F:DNA binding"/>
    <property type="evidence" value="ECO:0007669"/>
    <property type="project" value="UniProtKB-KW"/>
</dbReference>
<feature type="region of interest" description="Disordered" evidence="1">
    <location>
        <begin position="123"/>
        <end position="185"/>
    </location>
</feature>
<feature type="compositionally biased region" description="Polar residues" evidence="1">
    <location>
        <begin position="254"/>
        <end position="263"/>
    </location>
</feature>
<name>A0A6J3PU70_TURTR</name>
<protein>
    <submittedName>
        <fullName evidence="3">Homeobox protein goosecoid-2 isoform X3</fullName>
    </submittedName>
</protein>
<organism evidence="2 3">
    <name type="scientific">Tursiops truncatus</name>
    <name type="common">Atlantic bottle-nosed dolphin</name>
    <name type="synonym">Delphinus truncatus</name>
    <dbReference type="NCBI Taxonomy" id="9739"/>
    <lineage>
        <taxon>Eukaryota</taxon>
        <taxon>Metazoa</taxon>
        <taxon>Chordata</taxon>
        <taxon>Craniata</taxon>
        <taxon>Vertebrata</taxon>
        <taxon>Euteleostomi</taxon>
        <taxon>Mammalia</taxon>
        <taxon>Eutheria</taxon>
        <taxon>Laurasiatheria</taxon>
        <taxon>Artiodactyla</taxon>
        <taxon>Whippomorpha</taxon>
        <taxon>Cetacea</taxon>
        <taxon>Odontoceti</taxon>
        <taxon>Delphinidae</taxon>
        <taxon>Tursiops</taxon>
    </lineage>
</organism>
<feature type="compositionally biased region" description="Basic and acidic residues" evidence="1">
    <location>
        <begin position="142"/>
        <end position="155"/>
    </location>
</feature>
<gene>
    <name evidence="3" type="primary">GSC2</name>
</gene>
<dbReference type="RefSeq" id="XP_033693333.1">
    <property type="nucleotide sequence ID" value="XM_033837442.1"/>
</dbReference>
<reference evidence="3" key="1">
    <citation type="submission" date="2025-08" db="UniProtKB">
        <authorList>
            <consortium name="RefSeq"/>
        </authorList>
    </citation>
    <scope>IDENTIFICATION</scope>
    <source>
        <tissue evidence="3">Spleen</tissue>
    </source>
</reference>
<keyword evidence="2" id="KW-1185">Reference proteome</keyword>
<evidence type="ECO:0000256" key="1">
    <source>
        <dbReference type="SAM" id="MobiDB-lite"/>
    </source>
</evidence>
<feature type="compositionally biased region" description="Gly residues" evidence="1">
    <location>
        <begin position="162"/>
        <end position="173"/>
    </location>
</feature>
<feature type="compositionally biased region" description="Polar residues" evidence="1">
    <location>
        <begin position="273"/>
        <end position="299"/>
    </location>
</feature>
<dbReference type="CTD" id="2928"/>
<accession>A0A6J3PU70</accession>
<keyword evidence="3" id="KW-0371">Homeobox</keyword>
<dbReference type="Proteomes" id="UP000245320">
    <property type="component" value="Chromosome 13"/>
</dbReference>
<feature type="region of interest" description="Disordered" evidence="1">
    <location>
        <begin position="215"/>
        <end position="304"/>
    </location>
</feature>
<dbReference type="AlphaFoldDB" id="A0A6J3PU70"/>
<evidence type="ECO:0000313" key="2">
    <source>
        <dbReference type="Proteomes" id="UP000245320"/>
    </source>
</evidence>
<keyword evidence="3" id="KW-0238">DNA-binding</keyword>